<evidence type="ECO:0000313" key="2">
    <source>
        <dbReference type="EMBL" id="KOB66526.1"/>
    </source>
</evidence>
<gene>
    <name evidence="2" type="ORF">OBRU01_15681</name>
</gene>
<reference evidence="2 3" key="1">
    <citation type="journal article" date="2015" name="Genome Biol. Evol.">
        <title>The genome of winter moth (Operophtera brumata) provides a genomic perspective on sexual dimorphism and phenology.</title>
        <authorList>
            <person name="Derks M.F."/>
            <person name="Smit S."/>
            <person name="Salis L."/>
            <person name="Schijlen E."/>
            <person name="Bossers A."/>
            <person name="Mateman C."/>
            <person name="Pijl A.S."/>
            <person name="de Ridder D."/>
            <person name="Groenen M.A."/>
            <person name="Visser M.E."/>
            <person name="Megens H.J."/>
        </authorList>
    </citation>
    <scope>NUCLEOTIDE SEQUENCE [LARGE SCALE GENOMIC DNA]</scope>
    <source>
        <strain evidence="2">WM2013NL</strain>
        <tissue evidence="2">Head and thorax</tissue>
    </source>
</reference>
<sequence length="243" mass="26851">MDDKSNRDWQEEEIPEENKINDSVSPEHAGPSRAYLPGAIQSPKIIRPGLSKSEHNIRQIITAQDVNNALKSLSFGTTTSKNVNMKDLIVPILNNDANKEANESTTLLEIKNFMASCFKINKENPALSQEISLQASCCQLNKEKPGVLGELQSVHPDTGNKSNERQELPNASCNVQTECLPVLTITNEVIVTNIEPKELKEKKKTAENLSDLAEVALAQRDSLSSIGSNVCRICMTRGRERQV</sequence>
<dbReference type="Proteomes" id="UP000037510">
    <property type="component" value="Unassembled WGS sequence"/>
</dbReference>
<comment type="caution">
    <text evidence="2">The sequence shown here is derived from an EMBL/GenBank/DDBJ whole genome shotgun (WGS) entry which is preliminary data.</text>
</comment>
<evidence type="ECO:0000313" key="3">
    <source>
        <dbReference type="Proteomes" id="UP000037510"/>
    </source>
</evidence>
<keyword evidence="3" id="KW-1185">Reference proteome</keyword>
<feature type="region of interest" description="Disordered" evidence="1">
    <location>
        <begin position="1"/>
        <end position="38"/>
    </location>
</feature>
<name>A0A0L7KU02_OPEBR</name>
<proteinExistence type="predicted"/>
<dbReference type="EMBL" id="JTDY01005877">
    <property type="protein sequence ID" value="KOB66526.1"/>
    <property type="molecule type" value="Genomic_DNA"/>
</dbReference>
<protein>
    <submittedName>
        <fullName evidence="2">Trigger factor</fullName>
    </submittedName>
</protein>
<dbReference type="AlphaFoldDB" id="A0A0L7KU02"/>
<evidence type="ECO:0000256" key="1">
    <source>
        <dbReference type="SAM" id="MobiDB-lite"/>
    </source>
</evidence>
<accession>A0A0L7KU02</accession>
<organism evidence="2 3">
    <name type="scientific">Operophtera brumata</name>
    <name type="common">Winter moth</name>
    <name type="synonym">Phalaena brumata</name>
    <dbReference type="NCBI Taxonomy" id="104452"/>
    <lineage>
        <taxon>Eukaryota</taxon>
        <taxon>Metazoa</taxon>
        <taxon>Ecdysozoa</taxon>
        <taxon>Arthropoda</taxon>
        <taxon>Hexapoda</taxon>
        <taxon>Insecta</taxon>
        <taxon>Pterygota</taxon>
        <taxon>Neoptera</taxon>
        <taxon>Endopterygota</taxon>
        <taxon>Lepidoptera</taxon>
        <taxon>Glossata</taxon>
        <taxon>Ditrysia</taxon>
        <taxon>Geometroidea</taxon>
        <taxon>Geometridae</taxon>
        <taxon>Larentiinae</taxon>
        <taxon>Operophtera</taxon>
    </lineage>
</organism>